<feature type="transmembrane region" description="Helical" evidence="8">
    <location>
        <begin position="28"/>
        <end position="47"/>
    </location>
</feature>
<keyword evidence="4" id="KW-0808">Transferase</keyword>
<comment type="pathway">
    <text evidence="2">Quinol/quinone metabolism; menaquinone biosynthesis.</text>
</comment>
<dbReference type="Gene3D" id="1.10.357.140">
    <property type="entry name" value="UbiA prenyltransferase"/>
    <property type="match status" value="1"/>
</dbReference>
<evidence type="ECO:0000313" key="9">
    <source>
        <dbReference type="EMBL" id="QIS05537.1"/>
    </source>
</evidence>
<dbReference type="RefSeq" id="WP_167464605.1">
    <property type="nucleotide sequence ID" value="NZ_CP046171.1"/>
</dbReference>
<feature type="transmembrane region" description="Helical" evidence="8">
    <location>
        <begin position="170"/>
        <end position="188"/>
    </location>
</feature>
<protein>
    <recommendedName>
        <fullName evidence="11">1,4-dihydroxy-2-naphthoate octaprenyltransferase</fullName>
    </recommendedName>
</protein>
<dbReference type="GO" id="GO:0042371">
    <property type="term" value="P:vitamin K biosynthetic process"/>
    <property type="evidence" value="ECO:0007669"/>
    <property type="project" value="TreeGrafter"/>
</dbReference>
<dbReference type="InterPro" id="IPR000537">
    <property type="entry name" value="UbiA_prenyltransferase"/>
</dbReference>
<evidence type="ECO:0000256" key="3">
    <source>
        <dbReference type="ARBA" id="ARBA00022428"/>
    </source>
</evidence>
<evidence type="ECO:0000256" key="7">
    <source>
        <dbReference type="ARBA" id="ARBA00023136"/>
    </source>
</evidence>
<evidence type="ECO:0000256" key="2">
    <source>
        <dbReference type="ARBA" id="ARBA00004863"/>
    </source>
</evidence>
<gene>
    <name evidence="9" type="ORF">F5X71_27360</name>
</gene>
<dbReference type="GO" id="GO:0016020">
    <property type="term" value="C:membrane"/>
    <property type="evidence" value="ECO:0007669"/>
    <property type="project" value="UniProtKB-SubCell"/>
</dbReference>
<evidence type="ECO:0000256" key="4">
    <source>
        <dbReference type="ARBA" id="ARBA00022679"/>
    </source>
</evidence>
<dbReference type="GO" id="GO:0009234">
    <property type="term" value="P:menaquinone biosynthetic process"/>
    <property type="evidence" value="ECO:0007669"/>
    <property type="project" value="UniProtKB-KW"/>
</dbReference>
<dbReference type="PANTHER" id="PTHR13929">
    <property type="entry name" value="1,4-DIHYDROXY-2-NAPHTHOATE OCTAPRENYLTRANSFERASE"/>
    <property type="match status" value="1"/>
</dbReference>
<evidence type="ECO:0000256" key="5">
    <source>
        <dbReference type="ARBA" id="ARBA00022692"/>
    </source>
</evidence>
<feature type="transmembrane region" description="Helical" evidence="8">
    <location>
        <begin position="53"/>
        <end position="73"/>
    </location>
</feature>
<reference evidence="9 10" key="1">
    <citation type="journal article" date="2019" name="ACS Chem. Biol.">
        <title>Identification and Mobilization of a Cryptic Antibiotic Biosynthesis Gene Locus from a Human-Pathogenic Nocardia Isolate.</title>
        <authorList>
            <person name="Herisse M."/>
            <person name="Ishida K."/>
            <person name="Porter J.L."/>
            <person name="Howden B."/>
            <person name="Hertweck C."/>
            <person name="Stinear T.P."/>
            <person name="Pidot S.J."/>
        </authorList>
    </citation>
    <scope>NUCLEOTIDE SEQUENCE [LARGE SCALE GENOMIC DNA]</scope>
    <source>
        <strain evidence="9 10">AUSMDU00024985</strain>
    </source>
</reference>
<dbReference type="GO" id="GO:0004659">
    <property type="term" value="F:prenyltransferase activity"/>
    <property type="evidence" value="ECO:0007669"/>
    <property type="project" value="InterPro"/>
</dbReference>
<dbReference type="Proteomes" id="UP000501705">
    <property type="component" value="Chromosome"/>
</dbReference>
<keyword evidence="5 8" id="KW-0812">Transmembrane</keyword>
<dbReference type="EMBL" id="CP046171">
    <property type="protein sequence ID" value="QIS05537.1"/>
    <property type="molecule type" value="Genomic_DNA"/>
</dbReference>
<feature type="transmembrane region" description="Helical" evidence="8">
    <location>
        <begin position="236"/>
        <end position="259"/>
    </location>
</feature>
<evidence type="ECO:0000256" key="8">
    <source>
        <dbReference type="SAM" id="Phobius"/>
    </source>
</evidence>
<sequence>MTTETIQSTGISFGEKAGAYFRLGKLRVYHHFYAWLLAVLLLAHESISKPGMAVALGLILVGMIAMKVATCAADDVVGYRDGSDAKNYATGGHLPKSNKPLLSGMLSEREAITFGIITGLIAFGTGLALLIPLDGDVPLPFLIGYFVVIAVAVQYSWLFKFSYRPTGLEFVIFLVNTAEVLGPYWIIARHWSTDAVLIGLLIGVCMLLVVSYANFGDREGDAASGRRTLAAVISPTIYRGLIAALSALSLALLVAPFVIGSLNPWLVVCVVPAIVLRAMQIRAGLFQDQVQRAVILGFRSTDAVGLGLAAALVLS</sequence>
<name>A0A6G9XXD7_NOCBR</name>
<feature type="transmembrane region" description="Helical" evidence="8">
    <location>
        <begin position="194"/>
        <end position="215"/>
    </location>
</feature>
<dbReference type="InterPro" id="IPR026046">
    <property type="entry name" value="UBIAD1"/>
</dbReference>
<feature type="transmembrane region" description="Helical" evidence="8">
    <location>
        <begin position="265"/>
        <end position="281"/>
    </location>
</feature>
<evidence type="ECO:0000256" key="6">
    <source>
        <dbReference type="ARBA" id="ARBA00022989"/>
    </source>
</evidence>
<dbReference type="PANTHER" id="PTHR13929:SF0">
    <property type="entry name" value="UBIA PRENYLTRANSFERASE DOMAIN-CONTAINING PROTEIN 1"/>
    <property type="match status" value="1"/>
</dbReference>
<accession>A0A6G9XXD7</accession>
<feature type="transmembrane region" description="Helical" evidence="8">
    <location>
        <begin position="139"/>
        <end position="158"/>
    </location>
</feature>
<feature type="transmembrane region" description="Helical" evidence="8">
    <location>
        <begin position="111"/>
        <end position="133"/>
    </location>
</feature>
<organism evidence="9 10">
    <name type="scientific">Nocardia brasiliensis</name>
    <dbReference type="NCBI Taxonomy" id="37326"/>
    <lineage>
        <taxon>Bacteria</taxon>
        <taxon>Bacillati</taxon>
        <taxon>Actinomycetota</taxon>
        <taxon>Actinomycetes</taxon>
        <taxon>Mycobacteriales</taxon>
        <taxon>Nocardiaceae</taxon>
        <taxon>Nocardia</taxon>
    </lineage>
</organism>
<dbReference type="AlphaFoldDB" id="A0A6G9XXD7"/>
<dbReference type="Pfam" id="PF01040">
    <property type="entry name" value="UbiA"/>
    <property type="match status" value="1"/>
</dbReference>
<keyword evidence="3" id="KW-0474">Menaquinone biosynthesis</keyword>
<dbReference type="CDD" id="cd13956">
    <property type="entry name" value="PT_UbiA"/>
    <property type="match status" value="1"/>
</dbReference>
<proteinExistence type="predicted"/>
<keyword evidence="7 8" id="KW-0472">Membrane</keyword>
<evidence type="ECO:0000256" key="1">
    <source>
        <dbReference type="ARBA" id="ARBA00004141"/>
    </source>
</evidence>
<evidence type="ECO:0000313" key="10">
    <source>
        <dbReference type="Proteomes" id="UP000501705"/>
    </source>
</evidence>
<keyword evidence="6 8" id="KW-1133">Transmembrane helix</keyword>
<dbReference type="InterPro" id="IPR044878">
    <property type="entry name" value="UbiA_sf"/>
</dbReference>
<evidence type="ECO:0008006" key="11">
    <source>
        <dbReference type="Google" id="ProtNLM"/>
    </source>
</evidence>
<comment type="subcellular location">
    <subcellularLocation>
        <location evidence="1">Membrane</location>
        <topology evidence="1">Multi-pass membrane protein</topology>
    </subcellularLocation>
</comment>